<proteinExistence type="predicted"/>
<gene>
    <name evidence="2" type="ORF">PYK22_01388</name>
</gene>
<feature type="transmembrane region" description="Helical" evidence="1">
    <location>
        <begin position="15"/>
        <end position="39"/>
    </location>
</feature>
<name>A0A0B6WYL1_9BACT</name>
<evidence type="ECO:0000256" key="1">
    <source>
        <dbReference type="SAM" id="Phobius"/>
    </source>
</evidence>
<keyword evidence="3" id="KW-1185">Reference proteome</keyword>
<feature type="transmembrane region" description="Helical" evidence="1">
    <location>
        <begin position="79"/>
        <end position="99"/>
    </location>
</feature>
<evidence type="ECO:0008006" key="4">
    <source>
        <dbReference type="Google" id="ProtNLM"/>
    </source>
</evidence>
<organism evidence="2 3">
    <name type="scientific">Pyrinomonas methylaliphatogenes</name>
    <dbReference type="NCBI Taxonomy" id="454194"/>
    <lineage>
        <taxon>Bacteria</taxon>
        <taxon>Pseudomonadati</taxon>
        <taxon>Acidobacteriota</taxon>
        <taxon>Blastocatellia</taxon>
        <taxon>Blastocatellales</taxon>
        <taxon>Pyrinomonadaceae</taxon>
        <taxon>Pyrinomonas</taxon>
    </lineage>
</organism>
<feature type="transmembrane region" description="Helical" evidence="1">
    <location>
        <begin position="51"/>
        <end position="73"/>
    </location>
</feature>
<dbReference type="STRING" id="454194.PYK22_01388"/>
<sequence>MDESTWQGALFTRQFVLIFLAVFIVWGVLEMIGGLLLLKGKKLEERIFGRLFLRGMATFFFSLLSLGILLTGGEIDPEALLFITIGMYVVAEYAIWRALKR</sequence>
<dbReference type="RefSeq" id="WP_041975385.1">
    <property type="nucleotide sequence ID" value="NZ_CBXV010000004.1"/>
</dbReference>
<keyword evidence="1" id="KW-0812">Transmembrane</keyword>
<accession>A0A0B6WYL1</accession>
<evidence type="ECO:0000313" key="3">
    <source>
        <dbReference type="Proteomes" id="UP000031518"/>
    </source>
</evidence>
<reference evidence="2 3" key="2">
    <citation type="submission" date="2015-01" db="EMBL/GenBank/DDBJ databases">
        <title>Complete genome sequence of Pyrinomonas methylaliphatogenes type strain K22T.</title>
        <authorList>
            <person name="Lee K.C.Y."/>
            <person name="Power J.F."/>
            <person name="Dunfield P.F."/>
            <person name="Morgan X.C."/>
            <person name="Huttenhower C."/>
            <person name="Stott M.B."/>
        </authorList>
    </citation>
    <scope>NUCLEOTIDE SEQUENCE [LARGE SCALE GENOMIC DNA]</scope>
    <source>
        <strain evidence="2 3">K22</strain>
    </source>
</reference>
<dbReference type="EMBL" id="CBXV010000004">
    <property type="protein sequence ID" value="CDM65389.1"/>
    <property type="molecule type" value="Genomic_DNA"/>
</dbReference>
<keyword evidence="1" id="KW-1133">Transmembrane helix</keyword>
<evidence type="ECO:0000313" key="2">
    <source>
        <dbReference type="EMBL" id="CDM65389.1"/>
    </source>
</evidence>
<keyword evidence="1" id="KW-0472">Membrane</keyword>
<dbReference type="AlphaFoldDB" id="A0A0B6WYL1"/>
<protein>
    <recommendedName>
        <fullName evidence="4">Small integral membrane protein</fullName>
    </recommendedName>
</protein>
<dbReference type="Proteomes" id="UP000031518">
    <property type="component" value="Unassembled WGS sequence"/>
</dbReference>
<reference evidence="2 3" key="1">
    <citation type="submission" date="2013-12" db="EMBL/GenBank/DDBJ databases">
        <authorList>
            <person name="Stott M."/>
        </authorList>
    </citation>
    <scope>NUCLEOTIDE SEQUENCE [LARGE SCALE GENOMIC DNA]</scope>
    <source>
        <strain evidence="2 3">K22</strain>
    </source>
</reference>